<dbReference type="eggNOG" id="ENOG503320Z">
    <property type="taxonomic scope" value="Bacteria"/>
</dbReference>
<sequence length="80" mass="9536">MDVVPFVNTWPYERLYDDIYLQSCPFCHAENVLTNMKKSDFRRAEEGIKTILILPCCNGKLTILEADQDYFWTDKQLRRD</sequence>
<dbReference type="RefSeq" id="WP_034626588.1">
    <property type="nucleotide sequence ID" value="NZ_JRJU01000004.1"/>
</dbReference>
<accession>A0A0B0IIF9</accession>
<dbReference type="EMBL" id="JRJU01000004">
    <property type="protein sequence ID" value="KHF41100.1"/>
    <property type="molecule type" value="Genomic_DNA"/>
</dbReference>
<protein>
    <submittedName>
        <fullName evidence="1">Uncharacterized protein</fullName>
    </submittedName>
</protein>
<gene>
    <name evidence="1" type="ORF">LQ50_04835</name>
</gene>
<dbReference type="STRING" id="333138.LQ50_04835"/>
<reference evidence="1 2" key="1">
    <citation type="submission" date="2014-09" db="EMBL/GenBank/DDBJ databases">
        <title>Genome sequencing and annotation of Bacillus Okhensis strain Kh10-101T.</title>
        <authorList>
            <person name="Prakash J.S."/>
        </authorList>
    </citation>
    <scope>NUCLEOTIDE SEQUENCE [LARGE SCALE GENOMIC DNA]</scope>
    <source>
        <strain evidence="2">Kh10-101T</strain>
    </source>
</reference>
<keyword evidence="2" id="KW-1185">Reference proteome</keyword>
<dbReference type="OrthoDB" id="2889126at2"/>
<dbReference type="Proteomes" id="UP000030832">
    <property type="component" value="Unassembled WGS sequence"/>
</dbReference>
<proteinExistence type="predicted"/>
<evidence type="ECO:0000313" key="2">
    <source>
        <dbReference type="Proteomes" id="UP000030832"/>
    </source>
</evidence>
<organism evidence="1 2">
    <name type="scientific">Halalkalibacter okhensis</name>
    <dbReference type="NCBI Taxonomy" id="333138"/>
    <lineage>
        <taxon>Bacteria</taxon>
        <taxon>Bacillati</taxon>
        <taxon>Bacillota</taxon>
        <taxon>Bacilli</taxon>
        <taxon>Bacillales</taxon>
        <taxon>Bacillaceae</taxon>
        <taxon>Halalkalibacter</taxon>
    </lineage>
</organism>
<comment type="caution">
    <text evidence="1">The sequence shown here is derived from an EMBL/GenBank/DDBJ whole genome shotgun (WGS) entry which is preliminary data.</text>
</comment>
<name>A0A0B0IIF9_9BACI</name>
<evidence type="ECO:0000313" key="1">
    <source>
        <dbReference type="EMBL" id="KHF41100.1"/>
    </source>
</evidence>
<dbReference type="AlphaFoldDB" id="A0A0B0IIF9"/>